<gene>
    <name evidence="5" type="ORF">SAMN05216447_1033</name>
</gene>
<evidence type="ECO:0000313" key="6">
    <source>
        <dbReference type="Proteomes" id="UP000199135"/>
    </source>
</evidence>
<dbReference type="PIRSF" id="PIRSF036894">
    <property type="entry name" value="PMI_Firm_short"/>
    <property type="match status" value="1"/>
</dbReference>
<dbReference type="Gene3D" id="2.60.120.10">
    <property type="entry name" value="Jelly Rolls"/>
    <property type="match status" value="2"/>
</dbReference>
<accession>A0A1H6IJK2</accession>
<dbReference type="InterPro" id="IPR014628">
    <property type="entry name" value="Man6P_isomerase_Firm_short"/>
</dbReference>
<dbReference type="RefSeq" id="WP_078687392.1">
    <property type="nucleotide sequence ID" value="NZ_FNWT01000003.1"/>
</dbReference>
<name>A0A1H6IJK2_9ACTN</name>
<dbReference type="EMBL" id="FNWT01000003">
    <property type="protein sequence ID" value="SEH46565.1"/>
    <property type="molecule type" value="Genomic_DNA"/>
</dbReference>
<sequence length="337" mass="37087">MPPSTNELLFFSPFFLSKIWGGRKLQTEFGYEIPEGKIGECWAISAHPNGPSPVRGGTYDGRGLAGLWAEEPQLFGHIAGDRFPLLIKILDTSEYLSVQVHPDDAYAAEHENGSLGKSECWYILDADEDARIMIGQKAHDRAEFAKMVEAGCWDELLNEIPIHKGDFFSITPGTVHAVKGALILEVQQSSDVTYRVYDFDRPQADGSLRELHMAQALDVIDYGAPLLADGAVTAPEQGGVTRLMDCRYFSVDRVRVAPDAPVSLEQSHPFMCFSVVEGEGGSVTVSPTSSAEKRASPEPRRYELRKGDHFLAPYACGRLDYEGDLELVASYVPNAND</sequence>
<dbReference type="InterPro" id="IPR011051">
    <property type="entry name" value="RmlC_Cupin_sf"/>
</dbReference>
<comment type="caution">
    <text evidence="5">The sequence shown here is derived from an EMBL/GenBank/DDBJ whole genome shotgun (WGS) entry which is preliminary data.</text>
</comment>
<dbReference type="GO" id="GO:0016853">
    <property type="term" value="F:isomerase activity"/>
    <property type="evidence" value="ECO:0007669"/>
    <property type="project" value="UniProtKB-KW"/>
</dbReference>
<keyword evidence="5" id="KW-0413">Isomerase</keyword>
<dbReference type="Pfam" id="PF20511">
    <property type="entry name" value="PMI_typeI_cat"/>
    <property type="match status" value="1"/>
</dbReference>
<evidence type="ECO:0000256" key="2">
    <source>
        <dbReference type="ARBA" id="ARBA00022833"/>
    </source>
</evidence>
<proteinExistence type="predicted"/>
<evidence type="ECO:0000259" key="4">
    <source>
        <dbReference type="Pfam" id="PF20511"/>
    </source>
</evidence>
<protein>
    <submittedName>
        <fullName evidence="5">Mannose-6-phosphate isomerase, type 1</fullName>
    </submittedName>
</protein>
<dbReference type="PANTHER" id="PTHR42742">
    <property type="entry name" value="TRANSCRIPTIONAL REPRESSOR MPRA"/>
    <property type="match status" value="1"/>
</dbReference>
<dbReference type="Proteomes" id="UP000199135">
    <property type="component" value="Unassembled WGS sequence"/>
</dbReference>
<keyword evidence="2" id="KW-0862">Zinc</keyword>
<evidence type="ECO:0000313" key="5">
    <source>
        <dbReference type="EMBL" id="SEH46565.1"/>
    </source>
</evidence>
<dbReference type="InterPro" id="IPR046457">
    <property type="entry name" value="PMI_typeI_cat"/>
</dbReference>
<dbReference type="CDD" id="cd07010">
    <property type="entry name" value="cupin_PMI_type_I_N_bac"/>
    <property type="match status" value="1"/>
</dbReference>
<evidence type="ECO:0000256" key="1">
    <source>
        <dbReference type="ARBA" id="ARBA00022723"/>
    </source>
</evidence>
<feature type="region of interest" description="Disordered" evidence="3">
    <location>
        <begin position="280"/>
        <end position="299"/>
    </location>
</feature>
<keyword evidence="6" id="KW-1185">Reference proteome</keyword>
<evidence type="ECO:0000256" key="3">
    <source>
        <dbReference type="SAM" id="MobiDB-lite"/>
    </source>
</evidence>
<dbReference type="SUPFAM" id="SSF51182">
    <property type="entry name" value="RmlC-like cupins"/>
    <property type="match status" value="1"/>
</dbReference>
<keyword evidence="1" id="KW-0479">Metal-binding</keyword>
<dbReference type="PANTHER" id="PTHR42742:SF3">
    <property type="entry name" value="FRUCTOKINASE"/>
    <property type="match status" value="1"/>
</dbReference>
<organism evidence="5 6">
    <name type="scientific">Parafannyhessea umbonata</name>
    <dbReference type="NCBI Taxonomy" id="604330"/>
    <lineage>
        <taxon>Bacteria</taxon>
        <taxon>Bacillati</taxon>
        <taxon>Actinomycetota</taxon>
        <taxon>Coriobacteriia</taxon>
        <taxon>Coriobacteriales</taxon>
        <taxon>Atopobiaceae</taxon>
        <taxon>Parafannyhessea</taxon>
    </lineage>
</organism>
<dbReference type="InterPro" id="IPR014710">
    <property type="entry name" value="RmlC-like_jellyroll"/>
</dbReference>
<feature type="domain" description="Phosphomannose isomerase type I catalytic" evidence="4">
    <location>
        <begin position="13"/>
        <end position="108"/>
    </location>
</feature>
<dbReference type="InterPro" id="IPR051804">
    <property type="entry name" value="Carb_Metab_Reg_Kinase/Isom"/>
</dbReference>
<reference evidence="5 6" key="1">
    <citation type="submission" date="2016-10" db="EMBL/GenBank/DDBJ databases">
        <authorList>
            <person name="Varghese N."/>
            <person name="Submissions S."/>
        </authorList>
    </citation>
    <scope>NUCLEOTIDE SEQUENCE [LARGE SCALE GENOMIC DNA]</scope>
    <source>
        <strain evidence="5 6">WCP15</strain>
    </source>
</reference>